<gene>
    <name evidence="1" type="ORF">G2W53_037325</name>
</gene>
<keyword evidence="2" id="KW-1185">Reference proteome</keyword>
<dbReference type="AlphaFoldDB" id="A0A834SVT1"/>
<dbReference type="Proteomes" id="UP000634136">
    <property type="component" value="Unassembled WGS sequence"/>
</dbReference>
<comment type="caution">
    <text evidence="1">The sequence shown here is derived from an EMBL/GenBank/DDBJ whole genome shotgun (WGS) entry which is preliminary data.</text>
</comment>
<organism evidence="1 2">
    <name type="scientific">Senna tora</name>
    <dbReference type="NCBI Taxonomy" id="362788"/>
    <lineage>
        <taxon>Eukaryota</taxon>
        <taxon>Viridiplantae</taxon>
        <taxon>Streptophyta</taxon>
        <taxon>Embryophyta</taxon>
        <taxon>Tracheophyta</taxon>
        <taxon>Spermatophyta</taxon>
        <taxon>Magnoliopsida</taxon>
        <taxon>eudicotyledons</taxon>
        <taxon>Gunneridae</taxon>
        <taxon>Pentapetalae</taxon>
        <taxon>rosids</taxon>
        <taxon>fabids</taxon>
        <taxon>Fabales</taxon>
        <taxon>Fabaceae</taxon>
        <taxon>Caesalpinioideae</taxon>
        <taxon>Cassia clade</taxon>
        <taxon>Senna</taxon>
    </lineage>
</organism>
<reference evidence="1" key="1">
    <citation type="submission" date="2020-09" db="EMBL/GenBank/DDBJ databases">
        <title>Genome-Enabled Discovery of Anthraquinone Biosynthesis in Senna tora.</title>
        <authorList>
            <person name="Kang S.-H."/>
            <person name="Pandey R.P."/>
            <person name="Lee C.-M."/>
            <person name="Sim J.-S."/>
            <person name="Jeong J.-T."/>
            <person name="Choi B.-S."/>
            <person name="Jung M."/>
            <person name="Ginzburg D."/>
            <person name="Zhao K."/>
            <person name="Won S.Y."/>
            <person name="Oh T.-J."/>
            <person name="Yu Y."/>
            <person name="Kim N.-H."/>
            <person name="Lee O.R."/>
            <person name="Lee T.-H."/>
            <person name="Bashyal P."/>
            <person name="Kim T.-S."/>
            <person name="Lee W.-H."/>
            <person name="Kawkins C."/>
            <person name="Kim C.-K."/>
            <person name="Kim J.S."/>
            <person name="Ahn B.O."/>
            <person name="Rhee S.Y."/>
            <person name="Sohng J.K."/>
        </authorList>
    </citation>
    <scope>NUCLEOTIDE SEQUENCE</scope>
    <source>
        <tissue evidence="1">Leaf</tissue>
    </source>
</reference>
<protein>
    <submittedName>
        <fullName evidence="1">Uncharacterized protein</fullName>
    </submittedName>
</protein>
<sequence length="296" mass="32620">MLCSSLSMLGFDLMEPVMVKPNISNHASLQFVSIFLFKIIIRDRRWARISAKGVSGAGVGSGDEAENRGEVGVEGLIGCLPESWSEDGSAADGWLVTGACGAGESEYIVASESTSSEILSSSETGISDDGVGSFTRFALWLAKFDPDTVNLPVAHIQDESAVIDSLSSSFTALIMNIDYPSKYCNNGDEGPIRAHHIRNISKLERSYEASMEIGSLVEYLLKSPSFRPIQAQLFDESRVHLFFDGLEWPPPHQRKHLKDCESGFFVEELEVDFVRRTYASVFEVVFKSGFCCFIEK</sequence>
<name>A0A834SVT1_9FABA</name>
<proteinExistence type="predicted"/>
<accession>A0A834SVT1</accession>
<dbReference type="EMBL" id="JAAIUW010000011">
    <property type="protein sequence ID" value="KAF7810582.1"/>
    <property type="molecule type" value="Genomic_DNA"/>
</dbReference>
<evidence type="ECO:0000313" key="2">
    <source>
        <dbReference type="Proteomes" id="UP000634136"/>
    </source>
</evidence>
<evidence type="ECO:0000313" key="1">
    <source>
        <dbReference type="EMBL" id="KAF7810582.1"/>
    </source>
</evidence>